<dbReference type="GO" id="GO:0042438">
    <property type="term" value="P:melanin biosynthetic process"/>
    <property type="evidence" value="ECO:0007669"/>
    <property type="project" value="UniProtKB-KW"/>
</dbReference>
<dbReference type="Pfam" id="PF18132">
    <property type="entry name" value="Tyrosinase_C"/>
    <property type="match status" value="1"/>
</dbReference>
<comment type="similarity">
    <text evidence="2">Belongs to the tyrosinase family.</text>
</comment>
<evidence type="ECO:0000313" key="13">
    <source>
        <dbReference type="EMBL" id="EPS45144.1"/>
    </source>
</evidence>
<dbReference type="InterPro" id="IPR050316">
    <property type="entry name" value="Tyrosinase/Hemocyanin"/>
</dbReference>
<evidence type="ECO:0000256" key="9">
    <source>
        <dbReference type="ARBA" id="ARBA00048233"/>
    </source>
</evidence>
<dbReference type="PROSITE" id="PS00497">
    <property type="entry name" value="TYROSINASE_1"/>
    <property type="match status" value="1"/>
</dbReference>
<dbReference type="EC" id="1.14.18.1" evidence="3"/>
<dbReference type="EMBL" id="AQGS01000023">
    <property type="protein sequence ID" value="EPS45144.1"/>
    <property type="molecule type" value="Genomic_DNA"/>
</dbReference>
<gene>
    <name evidence="13" type="ORF">H072_877</name>
</gene>
<dbReference type="Proteomes" id="UP000015100">
    <property type="component" value="Unassembled WGS sequence"/>
</dbReference>
<dbReference type="Gene3D" id="3.10.350.10">
    <property type="entry name" value="LysM domain"/>
    <property type="match status" value="1"/>
</dbReference>
<keyword evidence="14" id="KW-1185">Reference proteome</keyword>
<dbReference type="eggNOG" id="ENOG502RF2C">
    <property type="taxonomic scope" value="Eukaryota"/>
</dbReference>
<organism evidence="13 14">
    <name type="scientific">Dactylellina haptotyla (strain CBS 200.50)</name>
    <name type="common">Nematode-trapping fungus</name>
    <name type="synonym">Monacrosporium haptotylum</name>
    <dbReference type="NCBI Taxonomy" id="1284197"/>
    <lineage>
        <taxon>Eukaryota</taxon>
        <taxon>Fungi</taxon>
        <taxon>Dikarya</taxon>
        <taxon>Ascomycota</taxon>
        <taxon>Pezizomycotina</taxon>
        <taxon>Orbiliomycetes</taxon>
        <taxon>Orbiliales</taxon>
        <taxon>Orbiliaceae</taxon>
        <taxon>Dactylellina</taxon>
    </lineage>
</organism>
<evidence type="ECO:0000256" key="3">
    <source>
        <dbReference type="ARBA" id="ARBA00011906"/>
    </source>
</evidence>
<comment type="cofactor">
    <cofactor evidence="1">
        <name>Cu(2+)</name>
        <dbReference type="ChEBI" id="CHEBI:29036"/>
    </cofactor>
</comment>
<evidence type="ECO:0000256" key="6">
    <source>
        <dbReference type="ARBA" id="ARBA00023008"/>
    </source>
</evidence>
<dbReference type="HOGENOM" id="CLU_013691_0_0_1"/>
<proteinExistence type="inferred from homology"/>
<comment type="catalytic activity">
    <reaction evidence="9">
        <text>2 L-dopa + O2 = 2 L-dopaquinone + 2 H2O</text>
        <dbReference type="Rhea" id="RHEA:34287"/>
        <dbReference type="ChEBI" id="CHEBI:15377"/>
        <dbReference type="ChEBI" id="CHEBI:15379"/>
        <dbReference type="ChEBI" id="CHEBI:57504"/>
        <dbReference type="ChEBI" id="CHEBI:57924"/>
        <dbReference type="EC" id="1.14.18.1"/>
    </reaction>
</comment>
<dbReference type="InterPro" id="IPR002227">
    <property type="entry name" value="Tyrosinase_Cu-bd"/>
</dbReference>
<protein>
    <recommendedName>
        <fullName evidence="3">tyrosinase</fullName>
        <ecNumber evidence="3">1.14.18.1</ecNumber>
    </recommendedName>
</protein>
<name>S8AQJ6_DACHA</name>
<dbReference type="PANTHER" id="PTHR11474">
    <property type="entry name" value="TYROSINASE FAMILY MEMBER"/>
    <property type="match status" value="1"/>
</dbReference>
<dbReference type="STRING" id="1284197.S8AQJ6"/>
<dbReference type="OrthoDB" id="6132182at2759"/>
<comment type="caution">
    <text evidence="13">The sequence shown here is derived from an EMBL/GenBank/DDBJ whole genome shotgun (WGS) entry which is preliminary data.</text>
</comment>
<dbReference type="InterPro" id="IPR041640">
    <property type="entry name" value="Tyrosinase_C"/>
</dbReference>
<evidence type="ECO:0000259" key="12">
    <source>
        <dbReference type="PROSITE" id="PS51782"/>
    </source>
</evidence>
<evidence type="ECO:0000256" key="11">
    <source>
        <dbReference type="SAM" id="SignalP"/>
    </source>
</evidence>
<keyword evidence="4" id="KW-0479">Metal-binding</keyword>
<evidence type="ECO:0000256" key="8">
    <source>
        <dbReference type="ARBA" id="ARBA00023101"/>
    </source>
</evidence>
<dbReference type="Gene3D" id="1.10.1280.10">
    <property type="entry name" value="Di-copper center containing domain from catechol oxidase"/>
    <property type="match status" value="1"/>
</dbReference>
<reference evidence="14" key="2">
    <citation type="submission" date="2013-04" db="EMBL/GenBank/DDBJ databases">
        <title>Genomic mechanisms accounting for the adaptation to parasitism in nematode-trapping fungi.</title>
        <authorList>
            <person name="Ahren D.G."/>
        </authorList>
    </citation>
    <scope>NUCLEOTIDE SEQUENCE [LARGE SCALE GENOMIC DNA]</scope>
    <source>
        <strain evidence="14">CBS 200.50</strain>
    </source>
</reference>
<dbReference type="SUPFAM" id="SSF48056">
    <property type="entry name" value="Di-copper centre-containing domain"/>
    <property type="match status" value="1"/>
</dbReference>
<sequence>MIHSTVHLIRGLLCLLVLNAAIQPVFAEPIPSDEEAPQFVTAEHFKLNKRDLNVQAGQPKTCNLWFLVRQKDTCNSIVNIARYFSVKLTQATFLQHNPALNNECASLKPSYYVCVATKTAAATSTTSASAEVSQKAISSSTSAKASSTSSESLLNVLPTDYSVVGVKGGCQNRQNIEVMQRDQPDAFNLLLLALDKMYKANTSDPWSWYQVSGIHGFPLTPWPDPKDVPAETSTTAGYCPHSAATLFTSWHRPYMLLLEQVLVSFGEQIAHQFTGADKEKYVAASKIMRFPYWDWIGVETQSHTPAIIKQQKVTVVTPDGKKTIDNPLYSYRFKGKDEYDIFNNPASSRLNGTTFTTRGDGTPLNFKTYEDLVDQRIQKNFIARRQRTYEALMSETGYNEFSAALESVHNELHNTIGGVSGGPGYSVMCILGFASFDPVFWLHHNNVDRMTAMWQAANPTLKLRPGKSTKTYQRPSGEGNDDLNTPLYPFKHADGSYWTSNDVSDVRTIWDYGYGYPEVPCNQVSASSTALDDFTTAAMNKLYKGDVVAKRRFRFMKRAADKKMVMWNVNIVVDRAEFIGGWGIALFLGNPPSNPREWQDSDNYIGGLSILGGDGDSEKMDSKMISDSVPLNPILQARGLLTKSQADIDTYLSKNLIWRPWDQTGPLDLSAVKTLKVGVTNNQMIIPADNKKKATFGAPRLRTKVTSSKKAGVKSPTELINPVDKTGQKVELDVGGTINNITTPKTETAAPPAAPAPVLASQSTAAPAANARARALMKIRSLLNI</sequence>
<evidence type="ECO:0000256" key="4">
    <source>
        <dbReference type="ARBA" id="ARBA00022723"/>
    </source>
</evidence>
<evidence type="ECO:0000256" key="1">
    <source>
        <dbReference type="ARBA" id="ARBA00001973"/>
    </source>
</evidence>
<dbReference type="PROSITE" id="PS51782">
    <property type="entry name" value="LYSM"/>
    <property type="match status" value="1"/>
</dbReference>
<evidence type="ECO:0000256" key="2">
    <source>
        <dbReference type="ARBA" id="ARBA00009928"/>
    </source>
</evidence>
<keyword evidence="8" id="KW-0470">Melanin biosynthesis</keyword>
<dbReference type="PRINTS" id="PR00092">
    <property type="entry name" value="TYROSINASE"/>
</dbReference>
<keyword evidence="5" id="KW-0560">Oxidoreductase</keyword>
<dbReference type="GO" id="GO:0046872">
    <property type="term" value="F:metal ion binding"/>
    <property type="evidence" value="ECO:0007669"/>
    <property type="project" value="UniProtKB-KW"/>
</dbReference>
<dbReference type="InterPro" id="IPR018392">
    <property type="entry name" value="LysM"/>
</dbReference>
<dbReference type="GO" id="GO:0004503">
    <property type="term" value="F:tyrosinase activity"/>
    <property type="evidence" value="ECO:0007669"/>
    <property type="project" value="UniProtKB-EC"/>
</dbReference>
<evidence type="ECO:0000256" key="7">
    <source>
        <dbReference type="ARBA" id="ARBA00023033"/>
    </source>
</evidence>
<dbReference type="InterPro" id="IPR008922">
    <property type="entry name" value="Di-copper_centre_dom_sf"/>
</dbReference>
<evidence type="ECO:0000256" key="5">
    <source>
        <dbReference type="ARBA" id="ARBA00023002"/>
    </source>
</evidence>
<feature type="signal peptide" evidence="11">
    <location>
        <begin position="1"/>
        <end position="27"/>
    </location>
</feature>
<feature type="domain" description="LysM" evidence="12">
    <location>
        <begin position="64"/>
        <end position="115"/>
    </location>
</feature>
<dbReference type="InterPro" id="IPR036779">
    <property type="entry name" value="LysM_dom_sf"/>
</dbReference>
<keyword evidence="6" id="KW-0186">Copper</keyword>
<feature type="chain" id="PRO_5004560842" description="tyrosinase" evidence="11">
    <location>
        <begin position="28"/>
        <end position="785"/>
    </location>
</feature>
<dbReference type="Pfam" id="PF00264">
    <property type="entry name" value="Tyrosinase"/>
    <property type="match status" value="1"/>
</dbReference>
<keyword evidence="11" id="KW-0732">Signal</keyword>
<evidence type="ECO:0000313" key="14">
    <source>
        <dbReference type="Proteomes" id="UP000015100"/>
    </source>
</evidence>
<dbReference type="PANTHER" id="PTHR11474:SF76">
    <property type="entry name" value="SHKT DOMAIN-CONTAINING PROTEIN"/>
    <property type="match status" value="1"/>
</dbReference>
<comment type="catalytic activity">
    <reaction evidence="10">
        <text>L-tyrosine + O2 = L-dopaquinone + H2O</text>
        <dbReference type="Rhea" id="RHEA:18117"/>
        <dbReference type="ChEBI" id="CHEBI:15377"/>
        <dbReference type="ChEBI" id="CHEBI:15379"/>
        <dbReference type="ChEBI" id="CHEBI:57924"/>
        <dbReference type="ChEBI" id="CHEBI:58315"/>
        <dbReference type="EC" id="1.14.18.1"/>
    </reaction>
</comment>
<keyword evidence="7" id="KW-0503">Monooxygenase</keyword>
<evidence type="ECO:0000256" key="10">
    <source>
        <dbReference type="ARBA" id="ARBA00048881"/>
    </source>
</evidence>
<accession>S8AQJ6</accession>
<reference evidence="13 14" key="1">
    <citation type="journal article" date="2013" name="PLoS Genet.">
        <title>Genomic mechanisms accounting for the adaptation to parasitism in nematode-trapping fungi.</title>
        <authorList>
            <person name="Meerupati T."/>
            <person name="Andersson K.M."/>
            <person name="Friman E."/>
            <person name="Kumar D."/>
            <person name="Tunlid A."/>
            <person name="Ahren D."/>
        </authorList>
    </citation>
    <scope>NUCLEOTIDE SEQUENCE [LARGE SCALE GENOMIC DNA]</scope>
    <source>
        <strain evidence="13 14">CBS 200.50</strain>
    </source>
</reference>
<dbReference type="PROSITE" id="PS00498">
    <property type="entry name" value="TYROSINASE_2"/>
    <property type="match status" value="1"/>
</dbReference>
<dbReference type="AlphaFoldDB" id="S8AQJ6"/>